<dbReference type="CDD" id="cd00742">
    <property type="entry name" value="FABP"/>
    <property type="match status" value="1"/>
</dbReference>
<dbReference type="GO" id="GO:0008289">
    <property type="term" value="F:lipid binding"/>
    <property type="evidence" value="ECO:0007669"/>
    <property type="project" value="UniProtKB-KW"/>
</dbReference>
<proteinExistence type="evidence at transcript level"/>
<accession>A0A059XSS1</accession>
<dbReference type="Gene3D" id="2.40.128.20">
    <property type="match status" value="1"/>
</dbReference>
<name>A0A059XSS1_9VEST</name>
<reference evidence="2" key="1">
    <citation type="submission" date="2014-03" db="EMBL/GenBank/DDBJ databases">
        <authorList>
            <person name="Lee J."/>
        </authorList>
    </citation>
    <scope>NUCLEOTIDE SEQUENCE</scope>
</reference>
<organism evidence="2">
    <name type="scientific">Haliotis gigantea</name>
    <dbReference type="NCBI Taxonomy" id="37743"/>
    <lineage>
        <taxon>Eukaryota</taxon>
        <taxon>Metazoa</taxon>
        <taxon>Spiralia</taxon>
        <taxon>Lophotrochozoa</taxon>
        <taxon>Mollusca</taxon>
        <taxon>Gastropoda</taxon>
        <taxon>Vetigastropoda</taxon>
        <taxon>Lepetellida</taxon>
        <taxon>Haliotoidea</taxon>
        <taxon>Haliotidae</taxon>
        <taxon>Haliotis</taxon>
    </lineage>
</organism>
<dbReference type="PANTHER" id="PTHR11955">
    <property type="entry name" value="FATTY ACID BINDING PROTEIN"/>
    <property type="match status" value="1"/>
</dbReference>
<feature type="non-terminal residue" evidence="2">
    <location>
        <position position="1"/>
    </location>
</feature>
<dbReference type="InterPro" id="IPR012674">
    <property type="entry name" value="Calycin"/>
</dbReference>
<dbReference type="Pfam" id="PF14651">
    <property type="entry name" value="Lipocalin_7"/>
    <property type="match status" value="1"/>
</dbReference>
<evidence type="ECO:0000313" key="2">
    <source>
        <dbReference type="EMBL" id="AIA24462.1"/>
    </source>
</evidence>
<protein>
    <submittedName>
        <fullName evidence="2">Fatty acid-binding protein</fullName>
    </submittedName>
</protein>
<dbReference type="InterPro" id="IPR031259">
    <property type="entry name" value="ILBP"/>
</dbReference>
<dbReference type="AlphaFoldDB" id="A0A059XSS1"/>
<sequence length="124" mass="13760">NYVSQDNLDGYMETIGVPEQMREIAKESKPLLEITQDAGDHFMIRTTVGDKVKEYKFVIGQAFDSVSLTGQPLKSVVVLEGEKMVETQTLGDFNILIERSVEEGNLVSRMTVNNVTATVVFSKA</sequence>
<dbReference type="SUPFAM" id="SSF50814">
    <property type="entry name" value="Lipocalins"/>
    <property type="match status" value="1"/>
</dbReference>
<comment type="similarity">
    <text evidence="1">Belongs to the calycin superfamily. Fatty-acid binding protein (FABP) family.</text>
</comment>
<evidence type="ECO:0000256" key="1">
    <source>
        <dbReference type="ARBA" id="ARBA00008390"/>
    </source>
</evidence>
<dbReference type="EMBL" id="KJ558365">
    <property type="protein sequence ID" value="AIA24462.1"/>
    <property type="molecule type" value="mRNA"/>
</dbReference>